<dbReference type="AlphaFoldDB" id="A0A1X4NDN9"/>
<dbReference type="Pfam" id="PF07330">
    <property type="entry name" value="DUF1467"/>
    <property type="match status" value="1"/>
</dbReference>
<evidence type="ECO:0000313" key="2">
    <source>
        <dbReference type="EMBL" id="OSQ44952.1"/>
    </source>
</evidence>
<keyword evidence="1" id="KW-0472">Membrane</keyword>
<comment type="caution">
    <text evidence="2">The sequence shown here is derived from an EMBL/GenBank/DDBJ whole genome shotgun (WGS) entry which is preliminary data.</text>
</comment>
<dbReference type="EMBL" id="JFKC01000028">
    <property type="protein sequence ID" value="OSQ44952.1"/>
    <property type="molecule type" value="Genomic_DNA"/>
</dbReference>
<dbReference type="Proteomes" id="UP000193926">
    <property type="component" value="Unassembled WGS sequence"/>
</dbReference>
<evidence type="ECO:0000256" key="1">
    <source>
        <dbReference type="SAM" id="Phobius"/>
    </source>
</evidence>
<dbReference type="STRING" id="1123756.MGEO_18605"/>
<name>A0A1X4NDN9_9RHOB</name>
<gene>
    <name evidence="2" type="ORF">MGEO_18605</name>
</gene>
<protein>
    <submittedName>
        <fullName evidence="2">Uncharacterized protein</fullName>
    </submittedName>
</protein>
<feature type="transmembrane region" description="Helical" evidence="1">
    <location>
        <begin position="53"/>
        <end position="78"/>
    </location>
</feature>
<keyword evidence="3" id="KW-1185">Reference proteome</keyword>
<keyword evidence="1" id="KW-1133">Transmembrane helix</keyword>
<evidence type="ECO:0000313" key="3">
    <source>
        <dbReference type="Proteomes" id="UP000193926"/>
    </source>
</evidence>
<keyword evidence="1" id="KW-0812">Transmembrane</keyword>
<reference evidence="2 3" key="1">
    <citation type="submission" date="2014-03" db="EMBL/GenBank/DDBJ databases">
        <title>The draft genome sequence of Marivita geojedonensis KCTC 23882.</title>
        <authorList>
            <person name="Lai Q."/>
            <person name="Shao Z."/>
        </authorList>
    </citation>
    <scope>NUCLEOTIDE SEQUENCE [LARGE SCALE GENOMIC DNA]</scope>
    <source>
        <strain evidence="2 3">DPG-138</strain>
    </source>
</reference>
<feature type="transmembrane region" description="Helical" evidence="1">
    <location>
        <begin position="7"/>
        <end position="26"/>
    </location>
</feature>
<accession>A0A1X4NDN9</accession>
<dbReference type="RefSeq" id="WP_085641227.1">
    <property type="nucleotide sequence ID" value="NZ_JFKC01000028.1"/>
</dbReference>
<organism evidence="2 3">
    <name type="scientific">Marivita geojedonensis</name>
    <dbReference type="NCBI Taxonomy" id="1123756"/>
    <lineage>
        <taxon>Bacteria</taxon>
        <taxon>Pseudomonadati</taxon>
        <taxon>Pseudomonadota</taxon>
        <taxon>Alphaproteobacteria</taxon>
        <taxon>Rhodobacterales</taxon>
        <taxon>Roseobacteraceae</taxon>
        <taxon>Marivita</taxon>
    </lineage>
</organism>
<dbReference type="InterPro" id="IPR009935">
    <property type="entry name" value="DUF1467"/>
</dbReference>
<sequence length="98" mass="10652">MSITSAIVLFAVIWFMVFLIVIPIRLQTQGDLGQVVPGTHAGSPEVHNLKKKAWITTFVSIALWIVIAGIIVSGWITIRDIDFFNRMGPAPEFGGTGG</sequence>
<proteinExistence type="predicted"/>
<dbReference type="OrthoDB" id="9804637at2"/>